<feature type="non-terminal residue" evidence="2">
    <location>
        <position position="198"/>
    </location>
</feature>
<sequence>MQDELNQFKRLDVWELVKCPVGINIIAVKWIWKNKTDAKNMVIQNKSRLVTKGYGQEEGIDFEEYFAPVSRLKAVRIFMAYAAYKNFPIYQIDVHQSPRGICICQSQYTMDLLKKHRMEKCDNVSTPMATVKLDTDLQDEDHARCNDDCKSTSGGIQFLGDKVVSWSSKKQDCTSMSTAEAEMEYPLADLFTKSLPRK</sequence>
<dbReference type="PANTHER" id="PTHR11439">
    <property type="entry name" value="GAG-POL-RELATED RETROTRANSPOSON"/>
    <property type="match status" value="1"/>
</dbReference>
<dbReference type="AlphaFoldDB" id="A0A699IFN0"/>
<protein>
    <submittedName>
        <fullName evidence="2">Retrovirus-related Pol polyprotein from transposon TNT 1-94</fullName>
    </submittedName>
</protein>
<dbReference type="EMBL" id="BKCJ010264268">
    <property type="protein sequence ID" value="GEZ31369.1"/>
    <property type="molecule type" value="Genomic_DNA"/>
</dbReference>
<evidence type="ECO:0000313" key="2">
    <source>
        <dbReference type="EMBL" id="GEZ31369.1"/>
    </source>
</evidence>
<reference evidence="2" key="1">
    <citation type="journal article" date="2019" name="Sci. Rep.">
        <title>Draft genome of Tanacetum cinerariifolium, the natural source of mosquito coil.</title>
        <authorList>
            <person name="Yamashiro T."/>
            <person name="Shiraishi A."/>
            <person name="Satake H."/>
            <person name="Nakayama K."/>
        </authorList>
    </citation>
    <scope>NUCLEOTIDE SEQUENCE</scope>
</reference>
<dbReference type="Pfam" id="PF07727">
    <property type="entry name" value="RVT_2"/>
    <property type="match status" value="1"/>
</dbReference>
<organism evidence="2">
    <name type="scientific">Tanacetum cinerariifolium</name>
    <name type="common">Dalmatian daisy</name>
    <name type="synonym">Chrysanthemum cinerariifolium</name>
    <dbReference type="NCBI Taxonomy" id="118510"/>
    <lineage>
        <taxon>Eukaryota</taxon>
        <taxon>Viridiplantae</taxon>
        <taxon>Streptophyta</taxon>
        <taxon>Embryophyta</taxon>
        <taxon>Tracheophyta</taxon>
        <taxon>Spermatophyta</taxon>
        <taxon>Magnoliopsida</taxon>
        <taxon>eudicotyledons</taxon>
        <taxon>Gunneridae</taxon>
        <taxon>Pentapetalae</taxon>
        <taxon>asterids</taxon>
        <taxon>campanulids</taxon>
        <taxon>Asterales</taxon>
        <taxon>Asteraceae</taxon>
        <taxon>Asteroideae</taxon>
        <taxon>Anthemideae</taxon>
        <taxon>Anthemidinae</taxon>
        <taxon>Tanacetum</taxon>
    </lineage>
</organism>
<gene>
    <name evidence="2" type="ORF">Tci_503342</name>
</gene>
<evidence type="ECO:0000259" key="1">
    <source>
        <dbReference type="Pfam" id="PF07727"/>
    </source>
</evidence>
<feature type="domain" description="Reverse transcriptase Ty1/copia-type" evidence="1">
    <location>
        <begin position="12"/>
        <end position="95"/>
    </location>
</feature>
<proteinExistence type="predicted"/>
<dbReference type="PANTHER" id="PTHR11439:SF483">
    <property type="entry name" value="PEPTIDE SYNTHASE GLIP-LIKE, PUTATIVE (AFU_ORTHOLOGUE AFUA_3G12920)-RELATED"/>
    <property type="match status" value="1"/>
</dbReference>
<accession>A0A699IFN0</accession>
<comment type="caution">
    <text evidence="2">The sequence shown here is derived from an EMBL/GenBank/DDBJ whole genome shotgun (WGS) entry which is preliminary data.</text>
</comment>
<dbReference type="InterPro" id="IPR013103">
    <property type="entry name" value="RVT_2"/>
</dbReference>
<name>A0A699IFN0_TANCI</name>